<reference evidence="5 6" key="1">
    <citation type="journal article" date="2019" name="PLoS Negl. Trop. Dis.">
        <title>Whole genome sequencing of Entamoeba nuttalli reveals mammalian host-related molecular signatures and a novel octapeptide-repeat surface protein.</title>
        <authorList>
            <person name="Tanaka M."/>
            <person name="Makiuchi T."/>
            <person name="Komiyama T."/>
            <person name="Shiina T."/>
            <person name="Osaki K."/>
            <person name="Tachibana H."/>
        </authorList>
    </citation>
    <scope>NUCLEOTIDE SEQUENCE [LARGE SCALE GENOMIC DNA]</scope>
    <source>
        <strain evidence="5 6">P19-061405</strain>
    </source>
</reference>
<dbReference type="Gene3D" id="2.60.40.790">
    <property type="match status" value="1"/>
</dbReference>
<evidence type="ECO:0000313" key="6">
    <source>
        <dbReference type="Proteomes" id="UP001628156"/>
    </source>
</evidence>
<dbReference type="InterPro" id="IPR002068">
    <property type="entry name" value="A-crystallin/Hsp20_dom"/>
</dbReference>
<evidence type="ECO:0000259" key="4">
    <source>
        <dbReference type="PROSITE" id="PS01031"/>
    </source>
</evidence>
<dbReference type="CDD" id="cd06464">
    <property type="entry name" value="ACD_sHsps-like"/>
    <property type="match status" value="1"/>
</dbReference>
<evidence type="ECO:0000256" key="3">
    <source>
        <dbReference type="SAM" id="MobiDB-lite"/>
    </source>
</evidence>
<feature type="region of interest" description="Disordered" evidence="3">
    <location>
        <begin position="1"/>
        <end position="26"/>
    </location>
</feature>
<gene>
    <name evidence="5" type="ORF">ENUP19_0297G0014</name>
</gene>
<name>A0ABQ0DUS1_9EUKA</name>
<sequence length="164" mass="18515">MSSSEAPIVQSLEAIPPSQNNQQLAKPEPKWIHLSRYLSKTSQNRVFVDPSGVGHFNSMTWEPPCELLDCGTSYLLKFEVPGIDKKSLSLQYSNNWVIVSGNKNMPIDEGDFCFTEILYGQFRREVPVPVDASKDGIKAYYQEGILYVKLLKVSNSNWVNVEIV</sequence>
<evidence type="ECO:0000256" key="2">
    <source>
        <dbReference type="RuleBase" id="RU003616"/>
    </source>
</evidence>
<keyword evidence="6" id="KW-1185">Reference proteome</keyword>
<comment type="similarity">
    <text evidence="1 2">Belongs to the small heat shock protein (HSP20) family.</text>
</comment>
<dbReference type="SUPFAM" id="SSF49764">
    <property type="entry name" value="HSP20-like chaperones"/>
    <property type="match status" value="1"/>
</dbReference>
<dbReference type="InterPro" id="IPR008978">
    <property type="entry name" value="HSP20-like_chaperone"/>
</dbReference>
<comment type="caution">
    <text evidence="5">The sequence shown here is derived from an EMBL/GenBank/DDBJ whole genome shotgun (WGS) entry which is preliminary data.</text>
</comment>
<protein>
    <recommendedName>
        <fullName evidence="4">SHSP domain-containing protein</fullName>
    </recommendedName>
</protein>
<dbReference type="EMBL" id="BAAFRS010000297">
    <property type="protein sequence ID" value="GAB1226518.1"/>
    <property type="molecule type" value="Genomic_DNA"/>
</dbReference>
<accession>A0ABQ0DUS1</accession>
<dbReference type="Proteomes" id="UP001628156">
    <property type="component" value="Unassembled WGS sequence"/>
</dbReference>
<dbReference type="Pfam" id="PF00011">
    <property type="entry name" value="HSP20"/>
    <property type="match status" value="1"/>
</dbReference>
<proteinExistence type="inferred from homology"/>
<dbReference type="PROSITE" id="PS01031">
    <property type="entry name" value="SHSP"/>
    <property type="match status" value="1"/>
</dbReference>
<evidence type="ECO:0000313" key="5">
    <source>
        <dbReference type="EMBL" id="GAB1226518.1"/>
    </source>
</evidence>
<evidence type="ECO:0000256" key="1">
    <source>
        <dbReference type="PROSITE-ProRule" id="PRU00285"/>
    </source>
</evidence>
<organism evidence="5 6">
    <name type="scientific">Entamoeba nuttalli</name>
    <dbReference type="NCBI Taxonomy" id="412467"/>
    <lineage>
        <taxon>Eukaryota</taxon>
        <taxon>Amoebozoa</taxon>
        <taxon>Evosea</taxon>
        <taxon>Archamoebae</taxon>
        <taxon>Mastigamoebida</taxon>
        <taxon>Entamoebidae</taxon>
        <taxon>Entamoeba</taxon>
    </lineage>
</organism>
<feature type="domain" description="SHSP" evidence="4">
    <location>
        <begin position="56"/>
        <end position="164"/>
    </location>
</feature>